<dbReference type="AlphaFoldDB" id="A0A6A5XEE2"/>
<name>A0A6A5XEE2_9PLEO</name>
<evidence type="ECO:0000256" key="2">
    <source>
        <dbReference type="SAM" id="Phobius"/>
    </source>
</evidence>
<keyword evidence="2" id="KW-0812">Transmembrane</keyword>
<keyword evidence="2" id="KW-0472">Membrane</keyword>
<gene>
    <name evidence="3" type="ORF">BU24DRAFT_277696</name>
</gene>
<organism evidence="3 4">
    <name type="scientific">Aaosphaeria arxii CBS 175.79</name>
    <dbReference type="NCBI Taxonomy" id="1450172"/>
    <lineage>
        <taxon>Eukaryota</taxon>
        <taxon>Fungi</taxon>
        <taxon>Dikarya</taxon>
        <taxon>Ascomycota</taxon>
        <taxon>Pezizomycotina</taxon>
        <taxon>Dothideomycetes</taxon>
        <taxon>Pleosporomycetidae</taxon>
        <taxon>Pleosporales</taxon>
        <taxon>Pleosporales incertae sedis</taxon>
        <taxon>Aaosphaeria</taxon>
    </lineage>
</organism>
<feature type="compositionally biased region" description="Gly residues" evidence="1">
    <location>
        <begin position="14"/>
        <end position="31"/>
    </location>
</feature>
<dbReference type="GeneID" id="54280063"/>
<protein>
    <submittedName>
        <fullName evidence="3">Uncharacterized protein</fullName>
    </submittedName>
</protein>
<feature type="transmembrane region" description="Helical" evidence="2">
    <location>
        <begin position="52"/>
        <end position="75"/>
    </location>
</feature>
<dbReference type="EMBL" id="ML978074">
    <property type="protein sequence ID" value="KAF2011270.1"/>
    <property type="molecule type" value="Genomic_DNA"/>
</dbReference>
<dbReference type="RefSeq" id="XP_033379609.1">
    <property type="nucleotide sequence ID" value="XM_033522666.1"/>
</dbReference>
<evidence type="ECO:0000256" key="1">
    <source>
        <dbReference type="SAM" id="MobiDB-lite"/>
    </source>
</evidence>
<proteinExistence type="predicted"/>
<sequence length="153" mass="15985">MGLASKLAAQNAAPGGGYPPQGGQQQPGGYPGQPQYQAYPGGAPGAGAPVSVLFILTLLSFFLFLFLFVFIAIIVGLSRIDHCVLCALATLRHQSSAPATLRLGRHPIFWNTNPTISTPSASSSSSSSHPSPPQPLLFFLLRSTCKLLALSPP</sequence>
<evidence type="ECO:0000313" key="4">
    <source>
        <dbReference type="Proteomes" id="UP000799778"/>
    </source>
</evidence>
<feature type="region of interest" description="Disordered" evidence="1">
    <location>
        <begin position="11"/>
        <end position="38"/>
    </location>
</feature>
<accession>A0A6A5XEE2</accession>
<evidence type="ECO:0000313" key="3">
    <source>
        <dbReference type="EMBL" id="KAF2011270.1"/>
    </source>
</evidence>
<dbReference type="Proteomes" id="UP000799778">
    <property type="component" value="Unassembled WGS sequence"/>
</dbReference>
<reference evidence="3" key="1">
    <citation type="journal article" date="2020" name="Stud. Mycol.">
        <title>101 Dothideomycetes genomes: a test case for predicting lifestyles and emergence of pathogens.</title>
        <authorList>
            <person name="Haridas S."/>
            <person name="Albert R."/>
            <person name="Binder M."/>
            <person name="Bloem J."/>
            <person name="Labutti K."/>
            <person name="Salamov A."/>
            <person name="Andreopoulos B."/>
            <person name="Baker S."/>
            <person name="Barry K."/>
            <person name="Bills G."/>
            <person name="Bluhm B."/>
            <person name="Cannon C."/>
            <person name="Castanera R."/>
            <person name="Culley D."/>
            <person name="Daum C."/>
            <person name="Ezra D."/>
            <person name="Gonzalez J."/>
            <person name="Henrissat B."/>
            <person name="Kuo A."/>
            <person name="Liang C."/>
            <person name="Lipzen A."/>
            <person name="Lutzoni F."/>
            <person name="Magnuson J."/>
            <person name="Mondo S."/>
            <person name="Nolan M."/>
            <person name="Ohm R."/>
            <person name="Pangilinan J."/>
            <person name="Park H.-J."/>
            <person name="Ramirez L."/>
            <person name="Alfaro M."/>
            <person name="Sun H."/>
            <person name="Tritt A."/>
            <person name="Yoshinaga Y."/>
            <person name="Zwiers L.-H."/>
            <person name="Turgeon B."/>
            <person name="Goodwin S."/>
            <person name="Spatafora J."/>
            <person name="Crous P."/>
            <person name="Grigoriev I."/>
        </authorList>
    </citation>
    <scope>NUCLEOTIDE SEQUENCE</scope>
    <source>
        <strain evidence="3">CBS 175.79</strain>
    </source>
</reference>
<keyword evidence="4" id="KW-1185">Reference proteome</keyword>
<keyword evidence="2" id="KW-1133">Transmembrane helix</keyword>